<keyword evidence="3" id="KW-1185">Reference proteome</keyword>
<reference evidence="2" key="1">
    <citation type="journal article" date="2014" name="Int. J. Syst. Evol. Microbiol.">
        <title>Complete genome sequence of Corynebacterium casei LMG S-19264T (=DSM 44701T), isolated from a smear-ripened cheese.</title>
        <authorList>
            <consortium name="US DOE Joint Genome Institute (JGI-PGF)"/>
            <person name="Walter F."/>
            <person name="Albersmeier A."/>
            <person name="Kalinowski J."/>
            <person name="Ruckert C."/>
        </authorList>
    </citation>
    <scope>NUCLEOTIDE SEQUENCE</scope>
    <source>
        <strain evidence="2">CCM 7897</strain>
    </source>
</reference>
<evidence type="ECO:0000256" key="1">
    <source>
        <dbReference type="SAM" id="MobiDB-lite"/>
    </source>
</evidence>
<accession>A0A917BX36</accession>
<gene>
    <name evidence="2" type="ORF">GCM10007301_19030</name>
</gene>
<reference evidence="2" key="2">
    <citation type="submission" date="2020-09" db="EMBL/GenBank/DDBJ databases">
        <authorList>
            <person name="Sun Q."/>
            <person name="Sedlacek I."/>
        </authorList>
    </citation>
    <scope>NUCLEOTIDE SEQUENCE</scope>
    <source>
        <strain evidence="2">CCM 7897</strain>
    </source>
</reference>
<proteinExistence type="predicted"/>
<sequence>MTGEIREQRTYLTGLPGLVQRSSHQESSEAGQGMGPLLPVKARIPRQHRCLRQAGAECDEGSCRISTPECDFQFLRKKLNGGLGIGGNP</sequence>
<name>A0A917BX36_9HYPH</name>
<feature type="region of interest" description="Disordered" evidence="1">
    <location>
        <begin position="1"/>
        <end position="39"/>
    </location>
</feature>
<comment type="caution">
    <text evidence="2">The sequence shown here is derived from an EMBL/GenBank/DDBJ whole genome shotgun (WGS) entry which is preliminary data.</text>
</comment>
<dbReference type="EMBL" id="BMCT01000002">
    <property type="protein sequence ID" value="GGF59471.1"/>
    <property type="molecule type" value="Genomic_DNA"/>
</dbReference>
<dbReference type="Proteomes" id="UP000606044">
    <property type="component" value="Unassembled WGS sequence"/>
</dbReference>
<organism evidence="2 3">
    <name type="scientific">Azorhizobium oxalatiphilum</name>
    <dbReference type="NCBI Taxonomy" id="980631"/>
    <lineage>
        <taxon>Bacteria</taxon>
        <taxon>Pseudomonadati</taxon>
        <taxon>Pseudomonadota</taxon>
        <taxon>Alphaproteobacteria</taxon>
        <taxon>Hyphomicrobiales</taxon>
        <taxon>Xanthobacteraceae</taxon>
        <taxon>Azorhizobium</taxon>
    </lineage>
</organism>
<evidence type="ECO:0000313" key="3">
    <source>
        <dbReference type="Proteomes" id="UP000606044"/>
    </source>
</evidence>
<evidence type="ECO:0000313" key="2">
    <source>
        <dbReference type="EMBL" id="GGF59471.1"/>
    </source>
</evidence>
<protein>
    <submittedName>
        <fullName evidence="2">Uncharacterized protein</fullName>
    </submittedName>
</protein>
<dbReference type="AlphaFoldDB" id="A0A917BX36"/>